<gene>
    <name evidence="16" type="ORF">ENL39_05095</name>
</gene>
<dbReference type="FunFam" id="1.10.287.130:FF:000001">
    <property type="entry name" value="Two-component sensor histidine kinase"/>
    <property type="match status" value="1"/>
</dbReference>
<keyword evidence="9 16" id="KW-0418">Kinase</keyword>
<evidence type="ECO:0000256" key="7">
    <source>
        <dbReference type="ARBA" id="ARBA00022679"/>
    </source>
</evidence>
<dbReference type="GO" id="GO:0016036">
    <property type="term" value="P:cellular response to phosphate starvation"/>
    <property type="evidence" value="ECO:0007669"/>
    <property type="project" value="TreeGrafter"/>
</dbReference>
<dbReference type="GO" id="GO:0005886">
    <property type="term" value="C:plasma membrane"/>
    <property type="evidence" value="ECO:0007669"/>
    <property type="project" value="UniProtKB-SubCell"/>
</dbReference>
<accession>A0A7V5HZK9</accession>
<keyword evidence="13" id="KW-0812">Transmembrane</keyword>
<keyword evidence="11" id="KW-0902">Two-component regulatory system</keyword>
<name>A0A7V5HZK9_UNCAE</name>
<dbReference type="Gene3D" id="3.30.450.20">
    <property type="entry name" value="PAS domain"/>
    <property type="match status" value="1"/>
</dbReference>
<evidence type="ECO:0000256" key="2">
    <source>
        <dbReference type="ARBA" id="ARBA00004236"/>
    </source>
</evidence>
<feature type="transmembrane region" description="Helical" evidence="13">
    <location>
        <begin position="9"/>
        <end position="27"/>
    </location>
</feature>
<evidence type="ECO:0000256" key="3">
    <source>
        <dbReference type="ARBA" id="ARBA00004314"/>
    </source>
</evidence>
<keyword evidence="6" id="KW-0597">Phosphoprotein</keyword>
<dbReference type="InterPro" id="IPR050351">
    <property type="entry name" value="BphY/WalK/GraS-like"/>
</dbReference>
<evidence type="ECO:0000256" key="10">
    <source>
        <dbReference type="ARBA" id="ARBA00022840"/>
    </source>
</evidence>
<dbReference type="SMART" id="SM00387">
    <property type="entry name" value="HATPase_c"/>
    <property type="match status" value="1"/>
</dbReference>
<dbReference type="PROSITE" id="PS50885">
    <property type="entry name" value="HAMP"/>
    <property type="match status" value="1"/>
</dbReference>
<dbReference type="Gene3D" id="1.10.287.130">
    <property type="match status" value="1"/>
</dbReference>
<evidence type="ECO:0000256" key="9">
    <source>
        <dbReference type="ARBA" id="ARBA00022777"/>
    </source>
</evidence>
<dbReference type="InterPro" id="IPR036890">
    <property type="entry name" value="HATPase_C_sf"/>
</dbReference>
<keyword evidence="5" id="KW-1003">Cell membrane</keyword>
<dbReference type="CDD" id="cd06225">
    <property type="entry name" value="HAMP"/>
    <property type="match status" value="1"/>
</dbReference>
<evidence type="ECO:0000259" key="15">
    <source>
        <dbReference type="PROSITE" id="PS50885"/>
    </source>
</evidence>
<dbReference type="InterPro" id="IPR003660">
    <property type="entry name" value="HAMP_dom"/>
</dbReference>
<dbReference type="PROSITE" id="PS50109">
    <property type="entry name" value="HIS_KIN"/>
    <property type="match status" value="1"/>
</dbReference>
<dbReference type="Gene3D" id="6.10.340.10">
    <property type="match status" value="1"/>
</dbReference>
<dbReference type="PANTHER" id="PTHR45453">
    <property type="entry name" value="PHOSPHATE REGULON SENSOR PROTEIN PHOR"/>
    <property type="match status" value="1"/>
</dbReference>
<dbReference type="CDD" id="cd16922">
    <property type="entry name" value="HATPase_EvgS-ArcB-TorS-like"/>
    <property type="match status" value="1"/>
</dbReference>
<dbReference type="SUPFAM" id="SSF47384">
    <property type="entry name" value="Homodimeric domain of signal transducing histidine kinase"/>
    <property type="match status" value="1"/>
</dbReference>
<evidence type="ECO:0000256" key="8">
    <source>
        <dbReference type="ARBA" id="ARBA00022741"/>
    </source>
</evidence>
<comment type="catalytic activity">
    <reaction evidence="1">
        <text>ATP + protein L-histidine = ADP + protein N-phospho-L-histidine.</text>
        <dbReference type="EC" id="2.7.13.3"/>
    </reaction>
</comment>
<dbReference type="GO" id="GO:0000155">
    <property type="term" value="F:phosphorelay sensor kinase activity"/>
    <property type="evidence" value="ECO:0007669"/>
    <property type="project" value="InterPro"/>
</dbReference>
<evidence type="ECO:0000256" key="5">
    <source>
        <dbReference type="ARBA" id="ARBA00022475"/>
    </source>
</evidence>
<dbReference type="SUPFAM" id="SSF158472">
    <property type="entry name" value="HAMP domain-like"/>
    <property type="match status" value="1"/>
</dbReference>
<feature type="transmembrane region" description="Helical" evidence="13">
    <location>
        <begin position="33"/>
        <end position="51"/>
    </location>
</feature>
<dbReference type="PRINTS" id="PR00344">
    <property type="entry name" value="BCTRLSENSOR"/>
</dbReference>
<dbReference type="InterPro" id="IPR035965">
    <property type="entry name" value="PAS-like_dom_sf"/>
</dbReference>
<dbReference type="AlphaFoldDB" id="A0A7V5HZK9"/>
<dbReference type="Pfam" id="PF00512">
    <property type="entry name" value="HisKA"/>
    <property type="match status" value="1"/>
</dbReference>
<dbReference type="GO" id="GO:0004721">
    <property type="term" value="F:phosphoprotein phosphatase activity"/>
    <property type="evidence" value="ECO:0007669"/>
    <property type="project" value="TreeGrafter"/>
</dbReference>
<feature type="domain" description="Histidine kinase" evidence="14">
    <location>
        <begin position="225"/>
        <end position="439"/>
    </location>
</feature>
<protein>
    <recommendedName>
        <fullName evidence="4">histidine kinase</fullName>
        <ecNumber evidence="4">2.7.13.3</ecNumber>
    </recommendedName>
</protein>
<evidence type="ECO:0000313" key="16">
    <source>
        <dbReference type="EMBL" id="HHF98845.1"/>
    </source>
</evidence>
<dbReference type="InterPro" id="IPR003594">
    <property type="entry name" value="HATPase_dom"/>
</dbReference>
<keyword evidence="12 13" id="KW-0472">Membrane</keyword>
<dbReference type="SMART" id="SM00388">
    <property type="entry name" value="HisKA"/>
    <property type="match status" value="1"/>
</dbReference>
<evidence type="ECO:0000256" key="11">
    <source>
        <dbReference type="ARBA" id="ARBA00023012"/>
    </source>
</evidence>
<organism evidence="16">
    <name type="scientific">Aerophobetes bacterium</name>
    <dbReference type="NCBI Taxonomy" id="2030807"/>
    <lineage>
        <taxon>Bacteria</taxon>
        <taxon>Candidatus Aerophobota</taxon>
    </lineage>
</organism>
<dbReference type="CDD" id="cd00082">
    <property type="entry name" value="HisKA"/>
    <property type="match status" value="1"/>
</dbReference>
<feature type="domain" description="HAMP" evidence="15">
    <location>
        <begin position="53"/>
        <end position="105"/>
    </location>
</feature>
<dbReference type="SUPFAM" id="SSF55785">
    <property type="entry name" value="PYP-like sensor domain (PAS domain)"/>
    <property type="match status" value="1"/>
</dbReference>
<dbReference type="Proteomes" id="UP000886070">
    <property type="component" value="Unassembled WGS sequence"/>
</dbReference>
<dbReference type="InterPro" id="IPR003661">
    <property type="entry name" value="HisK_dim/P_dom"/>
</dbReference>
<keyword evidence="7" id="KW-0808">Transferase</keyword>
<reference evidence="16" key="1">
    <citation type="journal article" date="2020" name="mSystems">
        <title>Genome- and Community-Level Interaction Insights into Carbon Utilization and Element Cycling Functions of Hydrothermarchaeota in Hydrothermal Sediment.</title>
        <authorList>
            <person name="Zhou Z."/>
            <person name="Liu Y."/>
            <person name="Xu W."/>
            <person name="Pan J."/>
            <person name="Luo Z.H."/>
            <person name="Li M."/>
        </authorList>
    </citation>
    <scope>NUCLEOTIDE SEQUENCE [LARGE SCALE GENOMIC DNA]</scope>
    <source>
        <strain evidence="16">HyVt-92</strain>
    </source>
</reference>
<dbReference type="InterPro" id="IPR004358">
    <property type="entry name" value="Sig_transdc_His_kin-like_C"/>
</dbReference>
<dbReference type="GO" id="GO:0045121">
    <property type="term" value="C:membrane raft"/>
    <property type="evidence" value="ECO:0007669"/>
    <property type="project" value="UniProtKB-SubCell"/>
</dbReference>
<evidence type="ECO:0000256" key="12">
    <source>
        <dbReference type="ARBA" id="ARBA00023136"/>
    </source>
</evidence>
<dbReference type="InterPro" id="IPR005467">
    <property type="entry name" value="His_kinase_dom"/>
</dbReference>
<evidence type="ECO:0000256" key="6">
    <source>
        <dbReference type="ARBA" id="ARBA00022553"/>
    </source>
</evidence>
<dbReference type="PANTHER" id="PTHR45453:SF1">
    <property type="entry name" value="PHOSPHATE REGULON SENSOR PROTEIN PHOR"/>
    <property type="match status" value="1"/>
</dbReference>
<evidence type="ECO:0000256" key="1">
    <source>
        <dbReference type="ARBA" id="ARBA00000085"/>
    </source>
</evidence>
<dbReference type="InterPro" id="IPR000014">
    <property type="entry name" value="PAS"/>
</dbReference>
<dbReference type="FunFam" id="3.30.565.10:FF:000023">
    <property type="entry name" value="PAS domain-containing sensor histidine kinase"/>
    <property type="match status" value="1"/>
</dbReference>
<dbReference type="Gene3D" id="3.30.565.10">
    <property type="entry name" value="Histidine kinase-like ATPase, C-terminal domain"/>
    <property type="match status" value="1"/>
</dbReference>
<dbReference type="InterPro" id="IPR036097">
    <property type="entry name" value="HisK_dim/P_sf"/>
</dbReference>
<sequence>MKRIFFKIFLTYLLIIFVFTALVLTVPFKAINIFYILLPLAAFSFLISLLFSKSLSDVMKQLIKGLRRVGSGDFDFKIFLKKKGQLKELADNFNYMTDRIRDSFEDLLHQKRELDSIIASLRDGLLVLNREGKILIANKSFKNIIREEPIEGKFYWEVIRETVLDELVKKAKKKKGNLKGEIYLSGRSFLCSATFLESTEEVVLVFHDITQMKNLEKMKRDFVANISHELRTPLTAIKGFVETLEEEVEEEKRAYTDIIKKHTERLINIIQDLLFLSELEGREVKLEVEKVDLKKIVEGLLPVFERRLKEKGLQLKVLSDPEFPLIEADPFKIEQMFINLIDNAIKYTDRGEISISLKKRENRVIIEVQDTGIGISEEHLPRIFERFYVVDKSRSRKLGGTGLGLSIVKHIVLLHNGSIDVESTPSVGTKFIISLPFRQSS</sequence>
<comment type="caution">
    <text evidence="16">The sequence shown here is derived from an EMBL/GenBank/DDBJ whole genome shotgun (WGS) entry which is preliminary data.</text>
</comment>
<dbReference type="Pfam" id="PF02518">
    <property type="entry name" value="HATPase_c"/>
    <property type="match status" value="1"/>
</dbReference>
<dbReference type="EMBL" id="DRTT01000141">
    <property type="protein sequence ID" value="HHF98845.1"/>
    <property type="molecule type" value="Genomic_DNA"/>
</dbReference>
<keyword evidence="10" id="KW-0067">ATP-binding</keyword>
<dbReference type="GO" id="GO:0005524">
    <property type="term" value="F:ATP binding"/>
    <property type="evidence" value="ECO:0007669"/>
    <property type="project" value="UniProtKB-KW"/>
</dbReference>
<proteinExistence type="predicted"/>
<evidence type="ECO:0000256" key="4">
    <source>
        <dbReference type="ARBA" id="ARBA00012438"/>
    </source>
</evidence>
<dbReference type="SUPFAM" id="SSF55874">
    <property type="entry name" value="ATPase domain of HSP90 chaperone/DNA topoisomerase II/histidine kinase"/>
    <property type="match status" value="1"/>
</dbReference>
<comment type="subcellular location">
    <subcellularLocation>
        <location evidence="2">Cell membrane</location>
    </subcellularLocation>
    <subcellularLocation>
        <location evidence="3">Membrane raft</location>
        <topology evidence="3">Multi-pass membrane protein</topology>
    </subcellularLocation>
</comment>
<dbReference type="SMART" id="SM00091">
    <property type="entry name" value="PAS"/>
    <property type="match status" value="1"/>
</dbReference>
<dbReference type="EC" id="2.7.13.3" evidence="4"/>
<evidence type="ECO:0000256" key="13">
    <source>
        <dbReference type="SAM" id="Phobius"/>
    </source>
</evidence>
<evidence type="ECO:0000259" key="14">
    <source>
        <dbReference type="PROSITE" id="PS50109"/>
    </source>
</evidence>
<keyword evidence="8" id="KW-0547">Nucleotide-binding</keyword>
<keyword evidence="13" id="KW-1133">Transmembrane helix</keyword>